<evidence type="ECO:0000313" key="1">
    <source>
        <dbReference type="EMBL" id="GFR11131.1"/>
    </source>
</evidence>
<dbReference type="EMBL" id="BMAO01026629">
    <property type="protein sequence ID" value="GFR11131.1"/>
    <property type="molecule type" value="Genomic_DNA"/>
</dbReference>
<reference evidence="1" key="1">
    <citation type="submission" date="2020-07" db="EMBL/GenBank/DDBJ databases">
        <title>Multicomponent nature underlies the extraordinary mechanical properties of spider dragline silk.</title>
        <authorList>
            <person name="Kono N."/>
            <person name="Nakamura H."/>
            <person name="Mori M."/>
            <person name="Yoshida Y."/>
            <person name="Ohtoshi R."/>
            <person name="Malay A.D."/>
            <person name="Moran D.A.P."/>
            <person name="Tomita M."/>
            <person name="Numata K."/>
            <person name="Arakawa K."/>
        </authorList>
    </citation>
    <scope>NUCLEOTIDE SEQUENCE</scope>
</reference>
<accession>A0A8X6GTP2</accession>
<dbReference type="Proteomes" id="UP000887116">
    <property type="component" value="Unassembled WGS sequence"/>
</dbReference>
<dbReference type="AlphaFoldDB" id="A0A8X6GTP2"/>
<proteinExistence type="predicted"/>
<protein>
    <submittedName>
        <fullName evidence="1">Uncharacterized protein</fullName>
    </submittedName>
</protein>
<sequence length="68" mass="7749">MQSIHAPNTNVVQESFAKLMRTEKLNVYVFQNAQKKKILGERCAVITTRPGKRLRVVSYAMSLHRGFG</sequence>
<evidence type="ECO:0000313" key="2">
    <source>
        <dbReference type="Proteomes" id="UP000887116"/>
    </source>
</evidence>
<name>A0A8X6GTP2_TRICU</name>
<organism evidence="1 2">
    <name type="scientific">Trichonephila clavata</name>
    <name type="common">Joro spider</name>
    <name type="synonym">Nephila clavata</name>
    <dbReference type="NCBI Taxonomy" id="2740835"/>
    <lineage>
        <taxon>Eukaryota</taxon>
        <taxon>Metazoa</taxon>
        <taxon>Ecdysozoa</taxon>
        <taxon>Arthropoda</taxon>
        <taxon>Chelicerata</taxon>
        <taxon>Arachnida</taxon>
        <taxon>Araneae</taxon>
        <taxon>Araneomorphae</taxon>
        <taxon>Entelegynae</taxon>
        <taxon>Araneoidea</taxon>
        <taxon>Nephilidae</taxon>
        <taxon>Trichonephila</taxon>
    </lineage>
</organism>
<keyword evidence="2" id="KW-1185">Reference proteome</keyword>
<comment type="caution">
    <text evidence="1">The sequence shown here is derived from an EMBL/GenBank/DDBJ whole genome shotgun (WGS) entry which is preliminary data.</text>
</comment>
<gene>
    <name evidence="1" type="ORF">TNCT_689571</name>
</gene>